<keyword evidence="3" id="KW-0347">Helicase</keyword>
<feature type="domain" description="ATP-dependent helicase C-terminal" evidence="2">
    <location>
        <begin position="230"/>
        <end position="384"/>
    </location>
</feature>
<dbReference type="GO" id="GO:0016818">
    <property type="term" value="F:hydrolase activity, acting on acid anhydrides, in phosphorus-containing anhydrides"/>
    <property type="evidence" value="ECO:0007669"/>
    <property type="project" value="InterPro"/>
</dbReference>
<evidence type="ECO:0000313" key="3">
    <source>
        <dbReference type="EMBL" id="KAF6003492.1"/>
    </source>
</evidence>
<keyword evidence="4" id="KW-1185">Reference proteome</keyword>
<dbReference type="NCBIfam" id="TIGR00604">
    <property type="entry name" value="rad3"/>
    <property type="match status" value="1"/>
</dbReference>
<dbReference type="SMART" id="SM00491">
    <property type="entry name" value="HELICc2"/>
    <property type="match status" value="1"/>
</dbReference>
<sequence>MDVQELCQSPSDFLFQTGIENVNFASVLAYLYRSRCIHMLQSKHESLRRIEQSPQVGLRNPPTPSRHDAEKAGANAASLESSPVGFFDLANLLAVLSEPHAHGRVLTAPKRHVRYLLLDPATYFSPIYRQARATILAGGTLEPREALLPRLFDQATCQRIHFRSFPHVVPPNHILALFIGRGPRSVAFDFSYSHRHQVEQIDELGRCLLNVCTVVPAGLVVFFPSYAFENSVWSRFHETNMAASIAKRKEVFREKRRGDTEALLDAYRRAVTTTTESTATSQGQSGPHGALLSAIIGGRLSEGINFADDLGRCVIVVGLPFPNARQTETRLHVQFLRERQHQPNLGCEYVENACMIAVNQTVGRVIRHAGDYAAILFVDQRYEQQPQLRRKLSRWLRGCVQQPSSFGAAFQSLAQFFRERRPVSPRVNENSS</sequence>
<comment type="caution">
    <text evidence="3">The sequence shown here is derived from an EMBL/GenBank/DDBJ whole genome shotgun (WGS) entry which is preliminary data.</text>
</comment>
<dbReference type="Gene3D" id="3.40.50.300">
    <property type="entry name" value="P-loop containing nucleotide triphosphate hydrolases"/>
    <property type="match status" value="1"/>
</dbReference>
<dbReference type="PANTHER" id="PTHR11472:SF41">
    <property type="entry name" value="ATP-DEPENDENT DNA HELICASE DDX11-RELATED"/>
    <property type="match status" value="1"/>
</dbReference>
<dbReference type="PANTHER" id="PTHR11472">
    <property type="entry name" value="DNA REPAIR DEAD HELICASE RAD3/XP-D SUBFAMILY MEMBER"/>
    <property type="match status" value="1"/>
</dbReference>
<protein>
    <submittedName>
        <fullName evidence="3">ATP-dependent DNA helicase chl1</fullName>
    </submittedName>
</protein>
<dbReference type="Proteomes" id="UP000530660">
    <property type="component" value="Unassembled WGS sequence"/>
</dbReference>
<dbReference type="GO" id="GO:0003676">
    <property type="term" value="F:nucleic acid binding"/>
    <property type="evidence" value="ECO:0007669"/>
    <property type="project" value="InterPro"/>
</dbReference>
<dbReference type="AlphaFoldDB" id="A0A7J7IK51"/>
<gene>
    <name evidence="3" type="primary">CHL1</name>
    <name evidence="3" type="ORF">F1559_001226</name>
</gene>
<dbReference type="CDD" id="cd18788">
    <property type="entry name" value="SF2_C_XPD"/>
    <property type="match status" value="1"/>
</dbReference>
<dbReference type="InterPro" id="IPR013020">
    <property type="entry name" value="Rad3/Chl1-like"/>
</dbReference>
<dbReference type="Pfam" id="PF13307">
    <property type="entry name" value="Helicase_C_2"/>
    <property type="match status" value="1"/>
</dbReference>
<name>A0A7J7IK51_9RHOD</name>
<dbReference type="InterPro" id="IPR006555">
    <property type="entry name" value="ATP-dep_Helicase_C"/>
</dbReference>
<dbReference type="GO" id="GO:0005634">
    <property type="term" value="C:nucleus"/>
    <property type="evidence" value="ECO:0007669"/>
    <property type="project" value="TreeGrafter"/>
</dbReference>
<reference evidence="3 4" key="1">
    <citation type="journal article" date="2020" name="J. Phycol.">
        <title>Comparative genome analysis reveals Cyanidiococcus gen. nov., a new extremophilic red algal genus sister to Cyanidioschyzon (Cyanidioschyzonaceae, Rhodophyta).</title>
        <authorList>
            <person name="Liu S.-L."/>
            <person name="Chiang Y.-R."/>
            <person name="Yoon H.S."/>
            <person name="Fu H.-Y."/>
        </authorList>
    </citation>
    <scope>NUCLEOTIDE SEQUENCE [LARGE SCALE GENOMIC DNA]</scope>
    <source>
        <strain evidence="3 4">THAL066</strain>
    </source>
</reference>
<keyword evidence="3" id="KW-0378">Hydrolase</keyword>
<dbReference type="OrthoDB" id="267079at2759"/>
<dbReference type="GO" id="GO:0005524">
    <property type="term" value="F:ATP binding"/>
    <property type="evidence" value="ECO:0007669"/>
    <property type="project" value="InterPro"/>
</dbReference>
<keyword evidence="3" id="KW-0067">ATP-binding</keyword>
<accession>A0A7J7IK51</accession>
<keyword evidence="3" id="KW-0547">Nucleotide-binding</keyword>
<dbReference type="GO" id="GO:0006139">
    <property type="term" value="P:nucleobase-containing compound metabolic process"/>
    <property type="evidence" value="ECO:0007669"/>
    <property type="project" value="InterPro"/>
</dbReference>
<dbReference type="InterPro" id="IPR045028">
    <property type="entry name" value="DinG/Rad3-like"/>
</dbReference>
<dbReference type="GO" id="GO:0003678">
    <property type="term" value="F:DNA helicase activity"/>
    <property type="evidence" value="ECO:0007669"/>
    <property type="project" value="InterPro"/>
</dbReference>
<evidence type="ECO:0000313" key="4">
    <source>
        <dbReference type="Proteomes" id="UP000530660"/>
    </source>
</evidence>
<proteinExistence type="predicted"/>
<dbReference type="InterPro" id="IPR027417">
    <property type="entry name" value="P-loop_NTPase"/>
</dbReference>
<organism evidence="3 4">
    <name type="scientific">Cyanidiococcus yangmingshanensis</name>
    <dbReference type="NCBI Taxonomy" id="2690220"/>
    <lineage>
        <taxon>Eukaryota</taxon>
        <taxon>Rhodophyta</taxon>
        <taxon>Bangiophyceae</taxon>
        <taxon>Cyanidiales</taxon>
        <taxon>Cyanidiaceae</taxon>
        <taxon>Cyanidiococcus</taxon>
    </lineage>
</organism>
<evidence type="ECO:0000256" key="1">
    <source>
        <dbReference type="SAM" id="MobiDB-lite"/>
    </source>
</evidence>
<dbReference type="EMBL" id="VWRR01000006">
    <property type="protein sequence ID" value="KAF6003492.1"/>
    <property type="molecule type" value="Genomic_DNA"/>
</dbReference>
<feature type="region of interest" description="Disordered" evidence="1">
    <location>
        <begin position="50"/>
        <end position="74"/>
    </location>
</feature>
<evidence type="ECO:0000259" key="2">
    <source>
        <dbReference type="SMART" id="SM00491"/>
    </source>
</evidence>
<dbReference type="GO" id="GO:0034085">
    <property type="term" value="P:establishment of sister chromatid cohesion"/>
    <property type="evidence" value="ECO:0007669"/>
    <property type="project" value="TreeGrafter"/>
</dbReference>